<dbReference type="Proteomes" id="UP000177958">
    <property type="component" value="Unassembled WGS sequence"/>
</dbReference>
<feature type="domain" description="LamG-like jellyroll fold" evidence="3">
    <location>
        <begin position="355"/>
        <end position="482"/>
    </location>
</feature>
<name>A0A1F6D8C8_9BACT</name>
<evidence type="ECO:0000313" key="5">
    <source>
        <dbReference type="Proteomes" id="UP000177958"/>
    </source>
</evidence>
<dbReference type="InterPro" id="IPR006558">
    <property type="entry name" value="LamG-like"/>
</dbReference>
<dbReference type="SUPFAM" id="SSF49899">
    <property type="entry name" value="Concanavalin A-like lectins/glucanases"/>
    <property type="match status" value="3"/>
</dbReference>
<organism evidence="4 5">
    <name type="scientific">Candidatus Kaiserbacteria bacterium RIFCSPHIGHO2_01_FULL_55_17</name>
    <dbReference type="NCBI Taxonomy" id="1798484"/>
    <lineage>
        <taxon>Bacteria</taxon>
        <taxon>Candidatus Kaiseribacteriota</taxon>
    </lineage>
</organism>
<sequence>MQRGDALLARRRLAAPFSHSSLFLPLLPFLLLASLLVFLPSPSFAATIGRINSNNLGLVGYWTFDGPDLLQNAKDRSGQGNNGYLASFTSTTTVPGKIGQALKFDGSDDYIDLGETGGDVLERNDITISLWFKPVAVMGDLDGLISKSASAPFQFGIRIRSGGSDIQVYTNSSDLNSGYTPVVGEWQLVTATLSSAAVRKIYINGELKNQDNQALPYFTDNQDKLYIGLDFAPGQGREFNGTIDDVRVYNRALSATEVAALYKSGSTNVAHSNAGAIAPLSNGLVGHWTFDGGATNWGTGKTNDLSGQGNTGQLINMSTTSSPVAGKIGQALNFNGASSHIKVADDANGNLDATGDFSYSLWYKLRSITDNDTFFTKGSGGLQLVLNIADGYNLCKEDVSCFFVGKGPAVSPNTWEHVTVTRSGTTLHLYKNGAEITPAVSNATTINDTSDFLWIGMDYSSIRHLDGLIDDVRIYNRALSATEVAALYKSGSTNVAHTNTGPNAPLTSALVGHWTFDGGTTNWGANTTNDVSGNGNTGTLVSMSTTTSPTPGKIGQALKFDGSSQYANVGAGSTQPSLPLTASAWIKSNSLAATQGIIGNHSAPTTHVGYWMEISTNGTLNLSYGDNTNCGSPNRRTKSSAAAVTAGKWYHVVGVIKGATDMNIYINGVDAGGTYTGSGGSITYSGATTVGASGTAIGQPCAAADFNGVIDDARIYNRALSAQEVLQLYNMSR</sequence>
<dbReference type="InterPro" id="IPR013320">
    <property type="entry name" value="ConA-like_dom_sf"/>
</dbReference>
<dbReference type="Gene3D" id="2.60.120.200">
    <property type="match status" value="3"/>
</dbReference>
<keyword evidence="1" id="KW-0732">Signal</keyword>
<evidence type="ECO:0000313" key="4">
    <source>
        <dbReference type="EMBL" id="OGG57577.1"/>
    </source>
</evidence>
<dbReference type="EMBL" id="MFKX01000021">
    <property type="protein sequence ID" value="OGG57577.1"/>
    <property type="molecule type" value="Genomic_DNA"/>
</dbReference>
<dbReference type="SMART" id="SM00560">
    <property type="entry name" value="LamGL"/>
    <property type="match status" value="3"/>
</dbReference>
<dbReference type="PANTHER" id="PTHR42535">
    <property type="entry name" value="OOKINETE PROTEIN, PUTATIVE-RELATED"/>
    <property type="match status" value="1"/>
</dbReference>
<evidence type="ECO:0000256" key="2">
    <source>
        <dbReference type="ARBA" id="ARBA00023157"/>
    </source>
</evidence>
<proteinExistence type="predicted"/>
<dbReference type="PANTHER" id="PTHR42535:SF2">
    <property type="entry name" value="CHROMOSOME UNDETERMINED SCAFFOLD_146, WHOLE GENOME SHOTGUN SEQUENCE"/>
    <property type="match status" value="1"/>
</dbReference>
<keyword evidence="2" id="KW-1015">Disulfide bond</keyword>
<dbReference type="Pfam" id="PF13385">
    <property type="entry name" value="Laminin_G_3"/>
    <property type="match status" value="3"/>
</dbReference>
<gene>
    <name evidence="4" type="ORF">A2853_01780</name>
</gene>
<evidence type="ECO:0000259" key="3">
    <source>
        <dbReference type="SMART" id="SM00560"/>
    </source>
</evidence>
<evidence type="ECO:0000256" key="1">
    <source>
        <dbReference type="ARBA" id="ARBA00022729"/>
    </source>
</evidence>
<comment type="caution">
    <text evidence="4">The sequence shown here is derived from an EMBL/GenBank/DDBJ whole genome shotgun (WGS) entry which is preliminary data.</text>
</comment>
<feature type="domain" description="LamG-like jellyroll fold" evidence="3">
    <location>
        <begin position="580"/>
        <end position="723"/>
    </location>
</feature>
<accession>A0A1F6D8C8</accession>
<dbReference type="AlphaFoldDB" id="A0A1F6D8C8"/>
<protein>
    <recommendedName>
        <fullName evidence="3">LamG-like jellyroll fold domain-containing protein</fullName>
    </recommendedName>
</protein>
<reference evidence="4 5" key="1">
    <citation type="journal article" date="2016" name="Nat. Commun.">
        <title>Thousands of microbial genomes shed light on interconnected biogeochemical processes in an aquifer system.</title>
        <authorList>
            <person name="Anantharaman K."/>
            <person name="Brown C.T."/>
            <person name="Hug L.A."/>
            <person name="Sharon I."/>
            <person name="Castelle C.J."/>
            <person name="Probst A.J."/>
            <person name="Thomas B.C."/>
            <person name="Singh A."/>
            <person name="Wilkins M.J."/>
            <person name="Karaoz U."/>
            <person name="Brodie E.L."/>
            <person name="Williams K.H."/>
            <person name="Hubbard S.S."/>
            <person name="Banfield J.F."/>
        </authorList>
    </citation>
    <scope>NUCLEOTIDE SEQUENCE [LARGE SCALE GENOMIC DNA]</scope>
</reference>
<feature type="domain" description="LamG-like jellyroll fold" evidence="3">
    <location>
        <begin position="124"/>
        <end position="256"/>
    </location>
</feature>